<dbReference type="InterPro" id="IPR036034">
    <property type="entry name" value="PDZ_sf"/>
</dbReference>
<feature type="domain" description="Peptidase A2" evidence="2">
    <location>
        <begin position="76"/>
        <end position="113"/>
    </location>
</feature>
<dbReference type="InterPro" id="IPR021109">
    <property type="entry name" value="Peptidase_aspartic_dom_sf"/>
</dbReference>
<sequence>MTCLVLLAAILGVLGRALRGRLVGLLGLVLLSQAGWAQATGPFQLMRPRATHTSFKFDTQRNLIIVAARLNGHGPYHFLLDTGVSTSLLTNSALGDSLHLTRGEELRVVGAGGEDTPLRAYRTSQVRVELPGLVAPGMSWLLLSEDALNLSGFAGTRIDGILGAELFQSMVVAIWPMRGLLECYAPATYRAPRRGWATLPLHLYKDKAYVEAGVEQLPLAEAEGTALAPLPLRLVLDTGAGHALSLETNADRRLRLPPGHVRADLGRGLGGIVRGSIGRVGAIRLGRYRLPRVLTSFPDSGQVHQRLRAHDAPRQGNLGFELLKRFNCIIDYPHQRLLLRPNAQNRQPFEHDMSGLSIVAAGPGYRYYQVQSVEAGSPAEAAGIVPDEELLAINLLPTGMLALTEITRLLRAKDGQRLLLVLRRPDGELHSVSLQLRRRL</sequence>
<dbReference type="GO" id="GO:0008233">
    <property type="term" value="F:peptidase activity"/>
    <property type="evidence" value="ECO:0007669"/>
    <property type="project" value="UniProtKB-KW"/>
</dbReference>
<dbReference type="GO" id="GO:0006508">
    <property type="term" value="P:proteolysis"/>
    <property type="evidence" value="ECO:0007669"/>
    <property type="project" value="UniProtKB-KW"/>
</dbReference>
<dbReference type="PROSITE" id="PS00141">
    <property type="entry name" value="ASP_PROTEASE"/>
    <property type="match status" value="1"/>
</dbReference>
<reference evidence="4" key="1">
    <citation type="journal article" date="2019" name="Int. J. Syst. Evol. Microbiol.">
        <title>The Global Catalogue of Microorganisms (GCM) 10K type strain sequencing project: providing services to taxonomists for standard genome sequencing and annotation.</title>
        <authorList>
            <consortium name="The Broad Institute Genomics Platform"/>
            <consortium name="The Broad Institute Genome Sequencing Center for Infectious Disease"/>
            <person name="Wu L."/>
            <person name="Ma J."/>
        </authorList>
    </citation>
    <scope>NUCLEOTIDE SEQUENCE [LARGE SCALE GENOMIC DNA]</scope>
    <source>
        <strain evidence="4">CGMCC 1.15795</strain>
    </source>
</reference>
<proteinExistence type="predicted"/>
<dbReference type="InterPro" id="IPR041489">
    <property type="entry name" value="PDZ_6"/>
</dbReference>
<evidence type="ECO:0000313" key="3">
    <source>
        <dbReference type="EMBL" id="MFD1872190.1"/>
    </source>
</evidence>
<organism evidence="3 4">
    <name type="scientific">Hymenobacter bucti</name>
    <dbReference type="NCBI Taxonomy" id="1844114"/>
    <lineage>
        <taxon>Bacteria</taxon>
        <taxon>Pseudomonadati</taxon>
        <taxon>Bacteroidota</taxon>
        <taxon>Cytophagia</taxon>
        <taxon>Cytophagales</taxon>
        <taxon>Hymenobacteraceae</taxon>
        <taxon>Hymenobacter</taxon>
    </lineage>
</organism>
<dbReference type="SUPFAM" id="SSF50156">
    <property type="entry name" value="PDZ domain-like"/>
    <property type="match status" value="1"/>
</dbReference>
<dbReference type="SUPFAM" id="SSF50630">
    <property type="entry name" value="Acid proteases"/>
    <property type="match status" value="1"/>
</dbReference>
<dbReference type="Gene3D" id="2.30.42.10">
    <property type="match status" value="1"/>
</dbReference>
<accession>A0ABW4QRY3</accession>
<dbReference type="InterPro" id="IPR001995">
    <property type="entry name" value="Peptidase_A2_cat"/>
</dbReference>
<name>A0ABW4QRY3_9BACT</name>
<dbReference type="Proteomes" id="UP001597197">
    <property type="component" value="Unassembled WGS sequence"/>
</dbReference>
<dbReference type="PROSITE" id="PS50175">
    <property type="entry name" value="ASP_PROT_RETROV"/>
    <property type="match status" value="1"/>
</dbReference>
<protein>
    <submittedName>
        <fullName evidence="3">Aspartyl protease family protein</fullName>
    </submittedName>
</protein>
<keyword evidence="1" id="KW-0378">Hydrolase</keyword>
<dbReference type="Pfam" id="PF13650">
    <property type="entry name" value="Asp_protease_2"/>
    <property type="match status" value="2"/>
</dbReference>
<evidence type="ECO:0000259" key="2">
    <source>
        <dbReference type="PROSITE" id="PS50175"/>
    </source>
</evidence>
<keyword evidence="3" id="KW-0645">Protease</keyword>
<evidence type="ECO:0000313" key="4">
    <source>
        <dbReference type="Proteomes" id="UP001597197"/>
    </source>
</evidence>
<gene>
    <name evidence="3" type="ORF">ACFSDX_07115</name>
</gene>
<dbReference type="SMART" id="SM00228">
    <property type="entry name" value="PDZ"/>
    <property type="match status" value="1"/>
</dbReference>
<keyword evidence="4" id="KW-1185">Reference proteome</keyword>
<dbReference type="InterPro" id="IPR001478">
    <property type="entry name" value="PDZ"/>
</dbReference>
<dbReference type="EMBL" id="JBHUFD010000002">
    <property type="protein sequence ID" value="MFD1872190.1"/>
    <property type="molecule type" value="Genomic_DNA"/>
</dbReference>
<dbReference type="Gene3D" id="2.40.70.10">
    <property type="entry name" value="Acid Proteases"/>
    <property type="match status" value="2"/>
</dbReference>
<dbReference type="RefSeq" id="WP_382312576.1">
    <property type="nucleotide sequence ID" value="NZ_JBHUFD010000002.1"/>
</dbReference>
<dbReference type="InterPro" id="IPR001969">
    <property type="entry name" value="Aspartic_peptidase_AS"/>
</dbReference>
<evidence type="ECO:0000256" key="1">
    <source>
        <dbReference type="ARBA" id="ARBA00022801"/>
    </source>
</evidence>
<dbReference type="Pfam" id="PF17820">
    <property type="entry name" value="PDZ_6"/>
    <property type="match status" value="1"/>
</dbReference>
<comment type="caution">
    <text evidence="3">The sequence shown here is derived from an EMBL/GenBank/DDBJ whole genome shotgun (WGS) entry which is preliminary data.</text>
</comment>